<evidence type="ECO:0000256" key="2">
    <source>
        <dbReference type="ARBA" id="ARBA00022729"/>
    </source>
</evidence>
<dbReference type="GO" id="GO:0005576">
    <property type="term" value="C:extracellular region"/>
    <property type="evidence" value="ECO:0007669"/>
    <property type="project" value="InterPro"/>
</dbReference>
<reference evidence="8" key="1">
    <citation type="submission" date="2017-05" db="EMBL/GenBank/DDBJ databases">
        <title>The Genome Sequence of Enterococcus sp. 9D6_DIV0238.</title>
        <authorList>
            <consortium name="The Broad Institute Genomics Platform"/>
            <consortium name="The Broad Institute Genomic Center for Infectious Diseases"/>
            <person name="Earl A."/>
            <person name="Manson A."/>
            <person name="Schwartman J."/>
            <person name="Gilmore M."/>
            <person name="Abouelleil A."/>
            <person name="Cao P."/>
            <person name="Chapman S."/>
            <person name="Cusick C."/>
            <person name="Shea T."/>
            <person name="Young S."/>
            <person name="Neafsey D."/>
            <person name="Nusbaum C."/>
            <person name="Birren B."/>
        </authorList>
    </citation>
    <scope>NUCLEOTIDE SEQUENCE [LARGE SCALE GENOMIC DNA]</scope>
    <source>
        <strain evidence="8">9D6_DIV0238</strain>
    </source>
</reference>
<name>A0A200J675_9ENTE</name>
<feature type="domain" description="Polysaccharide lyase family 8 C-terminal" evidence="6">
    <location>
        <begin position="897"/>
        <end position="961"/>
    </location>
</feature>
<protein>
    <submittedName>
        <fullName evidence="8">Polysaccharide lyase 8</fullName>
    </submittedName>
</protein>
<feature type="domain" description="Polysaccharide lyase family 8 central" evidence="5">
    <location>
        <begin position="616"/>
        <end position="882"/>
    </location>
</feature>
<dbReference type="GO" id="GO:0016837">
    <property type="term" value="F:carbon-oxygen lyase activity, acting on polysaccharides"/>
    <property type="evidence" value="ECO:0007669"/>
    <property type="project" value="UniProtKB-ARBA"/>
</dbReference>
<dbReference type="AlphaFoldDB" id="A0A200J675"/>
<dbReference type="InterPro" id="IPR038970">
    <property type="entry name" value="Lyase_8"/>
</dbReference>
<dbReference type="GO" id="GO:0005975">
    <property type="term" value="P:carbohydrate metabolic process"/>
    <property type="evidence" value="ECO:0007669"/>
    <property type="project" value="InterPro"/>
</dbReference>
<dbReference type="InterPro" id="IPR008929">
    <property type="entry name" value="Chondroitin_lyas"/>
</dbReference>
<dbReference type="CDD" id="cd01083">
    <property type="entry name" value="GAG_Lyase"/>
    <property type="match status" value="1"/>
</dbReference>
<dbReference type="Gene3D" id="2.60.120.560">
    <property type="entry name" value="Exo-inulinase, domain 1"/>
    <property type="match status" value="1"/>
</dbReference>
<dbReference type="InterPro" id="IPR012970">
    <property type="entry name" value="Lyase_8_alpha_N"/>
</dbReference>
<dbReference type="EMBL" id="CP147246">
    <property type="protein sequence ID" value="WYJ94182.1"/>
    <property type="molecule type" value="Genomic_DNA"/>
</dbReference>
<comment type="similarity">
    <text evidence="1">Belongs to the polysaccharide lyase 8 family.</text>
</comment>
<evidence type="ECO:0000259" key="5">
    <source>
        <dbReference type="Pfam" id="PF02278"/>
    </source>
</evidence>
<organism evidence="8">
    <name type="scientific">Candidatus Enterococcus dunnyi</name>
    <dbReference type="NCBI Taxonomy" id="1834192"/>
    <lineage>
        <taxon>Bacteria</taxon>
        <taxon>Bacillati</taxon>
        <taxon>Bacillota</taxon>
        <taxon>Bacilli</taxon>
        <taxon>Lactobacillales</taxon>
        <taxon>Enterococcaceae</taxon>
        <taxon>Enterococcus</taxon>
    </lineage>
</organism>
<keyword evidence="10" id="KW-1185">Reference proteome</keyword>
<reference evidence="9" key="3">
    <citation type="submission" date="2024-03" db="EMBL/GenBank/DDBJ databases">
        <title>The Genome Sequence of Enterococcus sp. DIV0238c.</title>
        <authorList>
            <consortium name="The Broad Institute Genomics Platform"/>
            <consortium name="The Broad Institute Microbial Omics Core"/>
            <consortium name="The Broad Institute Genomic Center for Infectious Diseases"/>
            <person name="Earl A."/>
            <person name="Manson A."/>
            <person name="Gilmore M."/>
            <person name="Schwartman J."/>
            <person name="Shea T."/>
            <person name="Abouelleil A."/>
            <person name="Cao P."/>
            <person name="Chapman S."/>
            <person name="Cusick C."/>
            <person name="Young S."/>
            <person name="Neafsey D."/>
            <person name="Nusbaum C."/>
            <person name="Birren B."/>
        </authorList>
    </citation>
    <scope>NUCLEOTIDE SEQUENCE</scope>
    <source>
        <strain evidence="9">9D6_DIV0238</strain>
    </source>
</reference>
<evidence type="ECO:0000313" key="10">
    <source>
        <dbReference type="Proteomes" id="UP000196151"/>
    </source>
</evidence>
<evidence type="ECO:0000313" key="9">
    <source>
        <dbReference type="EMBL" id="WYJ94182.1"/>
    </source>
</evidence>
<keyword evidence="3 8" id="KW-0456">Lyase</keyword>
<dbReference type="Gene3D" id="2.70.98.10">
    <property type="match status" value="1"/>
</dbReference>
<feature type="active site" evidence="4">
    <location>
        <position position="469"/>
    </location>
</feature>
<dbReference type="InterPro" id="IPR014718">
    <property type="entry name" value="GH-type_carb-bd"/>
</dbReference>
<gene>
    <name evidence="8" type="ORF">A5889_001393</name>
    <name evidence="9" type="ORF">A5889_001684</name>
</gene>
<feature type="active site" evidence="4">
    <location>
        <position position="478"/>
    </location>
</feature>
<dbReference type="Pfam" id="PF02884">
    <property type="entry name" value="Lyase_8_C"/>
    <property type="match status" value="1"/>
</dbReference>
<evidence type="ECO:0000259" key="6">
    <source>
        <dbReference type="Pfam" id="PF02884"/>
    </source>
</evidence>
<dbReference type="GO" id="GO:0030246">
    <property type="term" value="F:carbohydrate binding"/>
    <property type="evidence" value="ECO:0007669"/>
    <property type="project" value="InterPro"/>
</dbReference>
<dbReference type="SUPFAM" id="SSF74650">
    <property type="entry name" value="Galactose mutarotase-like"/>
    <property type="match status" value="1"/>
</dbReference>
<accession>A0A200J675</accession>
<evidence type="ECO:0000259" key="7">
    <source>
        <dbReference type="Pfam" id="PF08124"/>
    </source>
</evidence>
<keyword evidence="2" id="KW-0732">Signal</keyword>
<feature type="active site" evidence="4">
    <location>
        <position position="532"/>
    </location>
</feature>
<dbReference type="RefSeq" id="WP_087640532.1">
    <property type="nucleotide sequence ID" value="NZ_CP147246.1"/>
</dbReference>
<dbReference type="SUPFAM" id="SSF48230">
    <property type="entry name" value="Chondroitin AC/alginate lyase"/>
    <property type="match status" value="1"/>
</dbReference>
<dbReference type="PANTHER" id="PTHR38481:SF1">
    <property type="entry name" value="HYALURONATE LYASE"/>
    <property type="match status" value="1"/>
</dbReference>
<dbReference type="EMBL" id="NIBQ01000002">
    <property type="protein sequence ID" value="OUZ32684.1"/>
    <property type="molecule type" value="Genomic_DNA"/>
</dbReference>
<dbReference type="SUPFAM" id="SSF49863">
    <property type="entry name" value="Hyaluronate lyase-like, C-terminal domain"/>
    <property type="match status" value="1"/>
</dbReference>
<dbReference type="Gene3D" id="1.50.10.100">
    <property type="entry name" value="Chondroitin AC/alginate lyase"/>
    <property type="match status" value="1"/>
</dbReference>
<evidence type="ECO:0000256" key="1">
    <source>
        <dbReference type="ARBA" id="ARBA00006699"/>
    </source>
</evidence>
<dbReference type="OrthoDB" id="6636047at2"/>
<dbReference type="Pfam" id="PF08124">
    <property type="entry name" value="Lyase_8_N"/>
    <property type="match status" value="1"/>
</dbReference>
<feature type="domain" description="Polysaccharide lyase 8 N-terminal alpha-helical" evidence="7">
    <location>
        <begin position="242"/>
        <end position="573"/>
    </location>
</feature>
<evidence type="ECO:0000256" key="3">
    <source>
        <dbReference type="ARBA" id="ARBA00023239"/>
    </source>
</evidence>
<sequence length="1005" mass="111061">MKTGKKVLFAVGCSFAIFSGLYGFSKIGLAEEGANVIQAEPPAYTSDFPNQLGTWQDMVGKADKSNNSSGLMISNTKQGTSLESVSLNLSAGKQTSGDLEYTFLYEGQANFGLVFRGDTQNSSKWQSFAYNRDGQWQLGQPGGKWIANIPGPKLSTGQQYKLMLRYEGKSIKAFLNNQLFYENNGIVYPNGSAIDGDWEGYPGIRMFGNLSKLTVLSMRSGKVGSIPVVDRSAEYAQLKEKWRNQLVSDQYDETNPTLVKYVQTLSEEAAELYQTMNKSADRTYLWPLEQGNTASADLSTQFIKLQKLALAYGTKGSPMYQDKTVEAAIIDGLDFMVTKKGYDGKKYHGNWWDWQVGIPQKFISTLMILGDNVPEEKLQQYTAAISGYVPDPFKQLYTKTQGTFVDLAFIPNFVTSGANRTDLALTVLGLGILQKNEGKITQASSSIIDVFKLVTKGDGFYKDGSFIQHSNIPYTGSYGNVLIKGVGQILAITKESSFEMAPEIVNEFVENVDRAFLPLIYKGEMLPTVNGRSISRAPAKTKVGYGSTTIYNLLIVSKFAPTEYQKKFQEAAKYWIKENPDYYLTNARDFNDLQMTMTLLDNSGIIGDTLPFIGTKMYASMDRFVQRTPDYMMGLGLYSSRISSFEAGNKENKRGWHTADGMMYLYNDDEVQFNSAYWPTVDPYRLPGTTVDTVALADEVSAFTTVTSKEKWVGGVDFEGLATVGMALNKTGTKNNGTLLPMNLQAKKSWFIVDGQIVALGAGIKGDTTASIETIVDNRLLNDNYTYKVISNNSAIEQASEVSTKQWLLLQSDHQNASVGYYFPKETAVNVISETRTGSYAQINEAFPNNEQYTGDYRKFVIDHGKNPVDESYAYATLPGIDEAGLKAYAAEKPVNILANTAEVQAVELPQENYLGVNIWKETGSSIAGITSDKAVSLLKKTSGNQQTYVFSDPTQTTKTMTLKLPKNYSKIVSQSEGIIYDAATDTFTVTFEQMDGSSKQIVAE</sequence>
<evidence type="ECO:0000313" key="8">
    <source>
        <dbReference type="EMBL" id="OUZ32684.1"/>
    </source>
</evidence>
<reference evidence="9" key="2">
    <citation type="submission" date="2017-05" db="EMBL/GenBank/DDBJ databases">
        <authorList>
            <consortium name="The Broad Institute Genomics Platform"/>
            <consortium name="The Broad Institute Genomic Center for Infectious Diseases"/>
            <person name="Earl A."/>
            <person name="Manson A."/>
            <person name="Schwartman J."/>
            <person name="Gilmore M."/>
            <person name="Abouelleil A."/>
            <person name="Cao P."/>
            <person name="Chapman S."/>
            <person name="Cusick C."/>
            <person name="Shea T."/>
            <person name="Young S."/>
            <person name="Neafsey D."/>
            <person name="Nusbaum C."/>
            <person name="Birren B."/>
        </authorList>
    </citation>
    <scope>NUCLEOTIDE SEQUENCE</scope>
    <source>
        <strain evidence="9">9D6_DIV0238</strain>
    </source>
</reference>
<dbReference type="InterPro" id="IPR004103">
    <property type="entry name" value="Lyase_8_C"/>
</dbReference>
<dbReference type="InterPro" id="IPR003159">
    <property type="entry name" value="Lyase_8_central_dom"/>
</dbReference>
<proteinExistence type="inferred from homology"/>
<dbReference type="Gene3D" id="2.60.220.10">
    <property type="entry name" value="Polysaccharide lyase family 8-like, C-terminal"/>
    <property type="match status" value="1"/>
</dbReference>
<evidence type="ECO:0000256" key="4">
    <source>
        <dbReference type="PIRSR" id="PIRSR638970-1"/>
    </source>
</evidence>
<dbReference type="PANTHER" id="PTHR38481">
    <property type="entry name" value="HYALURONATE LYASE"/>
    <property type="match status" value="1"/>
</dbReference>
<dbReference type="InterPro" id="IPR011013">
    <property type="entry name" value="Gal_mutarotase_sf_dom"/>
</dbReference>
<dbReference type="Pfam" id="PF02278">
    <property type="entry name" value="Lyase_8"/>
    <property type="match status" value="1"/>
</dbReference>
<dbReference type="Proteomes" id="UP000196151">
    <property type="component" value="Chromosome"/>
</dbReference>
<dbReference type="InterPro" id="IPR011071">
    <property type="entry name" value="Lyase_8-like_C"/>
</dbReference>